<keyword evidence="4 5" id="KW-0732">Signal</keyword>
<evidence type="ECO:0000256" key="3">
    <source>
        <dbReference type="ARBA" id="ARBA00022525"/>
    </source>
</evidence>
<dbReference type="Gene3D" id="1.20.920.50">
    <property type="match status" value="1"/>
</dbReference>
<gene>
    <name evidence="6" type="primary">Abpa24</name>
</gene>
<protein>
    <submittedName>
        <fullName evidence="6">ABPA24</fullName>
    </submittedName>
</protein>
<evidence type="ECO:0000313" key="6">
    <source>
        <dbReference type="EMBL" id="QNT60505.1"/>
    </source>
</evidence>
<dbReference type="SMART" id="SM00096">
    <property type="entry name" value="UTG"/>
    <property type="match status" value="1"/>
</dbReference>
<feature type="chain" id="PRO_5028809987" evidence="5">
    <location>
        <begin position="24"/>
        <end position="93"/>
    </location>
</feature>
<dbReference type="GO" id="GO:0005496">
    <property type="term" value="F:steroid binding"/>
    <property type="evidence" value="ECO:0007669"/>
    <property type="project" value="TreeGrafter"/>
</dbReference>
<organism evidence="6">
    <name type="scientific">Mus musculus castaneus</name>
    <name type="common">Southeastern Asian house mouse</name>
    <dbReference type="NCBI Taxonomy" id="10091"/>
    <lineage>
        <taxon>Eukaryota</taxon>
        <taxon>Metazoa</taxon>
        <taxon>Chordata</taxon>
        <taxon>Craniata</taxon>
        <taxon>Vertebrata</taxon>
        <taxon>Euteleostomi</taxon>
        <taxon>Mammalia</taxon>
        <taxon>Eutheria</taxon>
        <taxon>Euarchontoglires</taxon>
        <taxon>Glires</taxon>
        <taxon>Rodentia</taxon>
        <taxon>Myomorpha</taxon>
        <taxon>Muroidea</taxon>
        <taxon>Muridae</taxon>
        <taxon>Murinae</taxon>
        <taxon>Mus</taxon>
        <taxon>Mus</taxon>
    </lineage>
</organism>
<dbReference type="PANTHER" id="PTHR21226:SF8">
    <property type="entry name" value="ABPA10-RELATED"/>
    <property type="match status" value="1"/>
</dbReference>
<dbReference type="PANTHER" id="PTHR21226">
    <property type="entry name" value="ABPA10-RELATED"/>
    <property type="match status" value="1"/>
</dbReference>
<comment type="similarity">
    <text evidence="2">Belongs to the secretoglobin family.</text>
</comment>
<evidence type="ECO:0000256" key="2">
    <source>
        <dbReference type="ARBA" id="ARBA00008650"/>
    </source>
</evidence>
<dbReference type="InterPro" id="IPR006178">
    <property type="entry name" value="CH1-like"/>
</dbReference>
<dbReference type="InterPro" id="IPR016126">
    <property type="entry name" value="Secretoglobin"/>
</dbReference>
<dbReference type="CDD" id="cd00633">
    <property type="entry name" value="Secretoglobin"/>
    <property type="match status" value="1"/>
</dbReference>
<proteinExistence type="inferred from homology"/>
<dbReference type="Pfam" id="PF01099">
    <property type="entry name" value="Uteroglobin"/>
    <property type="match status" value="1"/>
</dbReference>
<keyword evidence="3" id="KW-0964">Secreted</keyword>
<evidence type="ECO:0000256" key="1">
    <source>
        <dbReference type="ARBA" id="ARBA00004613"/>
    </source>
</evidence>
<reference evidence="6" key="1">
    <citation type="submission" date="2019-11" db="EMBL/GenBank/DDBJ databases">
        <title>Retrotransposons affected the evolutionary histories of Androgen-binding protein (Abp) genes differently in primates and rodents.</title>
        <authorList>
            <person name="Karn R.C."/>
            <person name="Yazdanifar G."/>
            <person name="Pezer Z."/>
            <person name="Janousek V."/>
            <person name="Laukaitis C.M."/>
        </authorList>
    </citation>
    <scope>NUCLEOTIDE SEQUENCE</scope>
    <source>
        <strain evidence="6">Cast/EiJ</strain>
    </source>
</reference>
<dbReference type="PROSITE" id="PS51311">
    <property type="entry name" value="SCGB"/>
    <property type="match status" value="1"/>
</dbReference>
<evidence type="ECO:0000256" key="4">
    <source>
        <dbReference type="ARBA" id="ARBA00022729"/>
    </source>
</evidence>
<comment type="subcellular location">
    <subcellularLocation>
        <location evidence="1">Secreted</location>
    </subcellularLocation>
</comment>
<dbReference type="GO" id="GO:0005576">
    <property type="term" value="C:extracellular region"/>
    <property type="evidence" value="ECO:0007669"/>
    <property type="project" value="UniProtKB-SubCell"/>
</dbReference>
<dbReference type="InterPro" id="IPR035960">
    <property type="entry name" value="Secretoglobin_sf"/>
</dbReference>
<feature type="signal peptide" evidence="5">
    <location>
        <begin position="1"/>
        <end position="23"/>
    </location>
</feature>
<dbReference type="EMBL" id="MN718698">
    <property type="protein sequence ID" value="QNT60505.1"/>
    <property type="molecule type" value="Genomic_DNA"/>
</dbReference>
<dbReference type="AlphaFoldDB" id="A0A7H1MFM7"/>
<dbReference type="FunFam" id="1.20.920.50:FF:000001">
    <property type="entry name" value="Androgen-binding protein"/>
    <property type="match status" value="1"/>
</dbReference>
<sequence>MKLAGALLLLRAALLLHSGVCDCGICPAIKQDVHLFFHRTSEEYVEYVKQYKDDPEILENTEKIKKCVDSTLTDEDKTRATAFIEKIEARPAC</sequence>
<accession>A0A7H1MFM7</accession>
<name>A0A7H1MFM7_MUSMC</name>
<dbReference type="InterPro" id="IPR053723">
    <property type="entry name" value="Secretoglobin_Domain_sf"/>
</dbReference>
<dbReference type="SUPFAM" id="SSF48201">
    <property type="entry name" value="Uteroglobin-like"/>
    <property type="match status" value="1"/>
</dbReference>
<dbReference type="PRINTS" id="PR00827">
    <property type="entry name" value="FELALLERGEN"/>
</dbReference>
<evidence type="ECO:0000256" key="5">
    <source>
        <dbReference type="SAM" id="SignalP"/>
    </source>
</evidence>